<feature type="zinc finger region" description="CR-type" evidence="10">
    <location>
        <begin position="140"/>
        <end position="222"/>
    </location>
</feature>
<keyword evidence="5 9" id="KW-0863">Zinc-finger</keyword>
<dbReference type="Gene3D" id="2.60.260.20">
    <property type="entry name" value="Urease metallochaperone UreE, N-terminal domain"/>
    <property type="match status" value="2"/>
</dbReference>
<keyword evidence="7 9" id="KW-0346">Stress response</keyword>
<keyword evidence="6 9" id="KW-0862">Zinc</keyword>
<feature type="binding site" evidence="9">
    <location>
        <position position="196"/>
    </location>
    <ligand>
        <name>Zn(2+)</name>
        <dbReference type="ChEBI" id="CHEBI:29105"/>
        <label>2</label>
    </ligand>
</feature>
<dbReference type="Pfam" id="PF00684">
    <property type="entry name" value="DnaJ_CXXCXGXG"/>
    <property type="match status" value="1"/>
</dbReference>
<dbReference type="PRINTS" id="PR00625">
    <property type="entry name" value="JDOMAIN"/>
</dbReference>
<comment type="subcellular location">
    <subcellularLocation>
        <location evidence="9">Cytoplasm</location>
    </subcellularLocation>
</comment>
<comment type="domain">
    <text evidence="9">The J domain is necessary and sufficient to stimulate DnaK ATPase activity. Zinc center 1 plays an important role in the autonomous, DnaK-independent chaperone activity of DnaJ. Zinc center 2 is essential for interaction with DnaK and for DnaJ activity.</text>
</comment>
<evidence type="ECO:0000256" key="7">
    <source>
        <dbReference type="ARBA" id="ARBA00023016"/>
    </source>
</evidence>
<dbReference type="CDD" id="cd10719">
    <property type="entry name" value="DnaJ_zf"/>
    <property type="match status" value="1"/>
</dbReference>
<keyword evidence="3 9" id="KW-0479">Metal-binding</keyword>
<comment type="function">
    <text evidence="9">Participates actively in the response to hyperosmotic and heat shock by preventing the aggregation of stress-denatured proteins and by disaggregating proteins, also in an autonomous, DnaK-independent fashion. Unfolded proteins bind initially to DnaJ; upon interaction with the DnaJ-bound protein, DnaK hydrolyzes its bound ATP, resulting in the formation of a stable complex. GrpE releases ADP from DnaK; ATP binding to DnaK triggers the release of the substrate protein, thus completing the reaction cycle. Several rounds of ATP-dependent interactions between DnaJ, DnaK and GrpE are required for fully efficient folding. Also involved, together with DnaK and GrpE, in the DNA replication of plasmids through activation of initiation proteins.</text>
</comment>
<evidence type="ECO:0000256" key="1">
    <source>
        <dbReference type="ARBA" id="ARBA00022490"/>
    </source>
</evidence>
<evidence type="ECO:0000259" key="12">
    <source>
        <dbReference type="PROSITE" id="PS51188"/>
    </source>
</evidence>
<dbReference type="PROSITE" id="PS51188">
    <property type="entry name" value="ZF_CR"/>
    <property type="match status" value="1"/>
</dbReference>
<feature type="repeat" description="CXXCXGXG motif" evidence="9">
    <location>
        <begin position="153"/>
        <end position="160"/>
    </location>
</feature>
<dbReference type="InterPro" id="IPR002939">
    <property type="entry name" value="DnaJ_C"/>
</dbReference>
<dbReference type="CDD" id="cd06257">
    <property type="entry name" value="DnaJ"/>
    <property type="match status" value="1"/>
</dbReference>
<dbReference type="EMBL" id="CP069450">
    <property type="protein sequence ID" value="QRO50146.1"/>
    <property type="molecule type" value="Genomic_DNA"/>
</dbReference>
<proteinExistence type="inferred from homology"/>
<feature type="binding site" evidence="9">
    <location>
        <position position="210"/>
    </location>
    <ligand>
        <name>Zn(2+)</name>
        <dbReference type="ChEBI" id="CHEBI:29105"/>
        <label>1</label>
    </ligand>
</feature>
<dbReference type="PROSITE" id="PS50076">
    <property type="entry name" value="DNAJ_2"/>
    <property type="match status" value="1"/>
</dbReference>
<feature type="binding site" evidence="9">
    <location>
        <position position="199"/>
    </location>
    <ligand>
        <name>Zn(2+)</name>
        <dbReference type="ChEBI" id="CHEBI:29105"/>
        <label>2</label>
    </ligand>
</feature>
<feature type="binding site" evidence="9">
    <location>
        <position position="170"/>
    </location>
    <ligand>
        <name>Zn(2+)</name>
        <dbReference type="ChEBI" id="CHEBI:29105"/>
        <label>2</label>
    </ligand>
</feature>
<keyword evidence="4 9" id="KW-0677">Repeat</keyword>
<evidence type="ECO:0000256" key="10">
    <source>
        <dbReference type="PROSITE-ProRule" id="PRU00546"/>
    </source>
</evidence>
<evidence type="ECO:0000256" key="6">
    <source>
        <dbReference type="ARBA" id="ARBA00022833"/>
    </source>
</evidence>
<keyword evidence="1 9" id="KW-0963">Cytoplasm</keyword>
<dbReference type="Pfam" id="PF00226">
    <property type="entry name" value="DnaJ"/>
    <property type="match status" value="1"/>
</dbReference>
<keyword evidence="8 9" id="KW-0143">Chaperone</keyword>
<dbReference type="SUPFAM" id="SSF57938">
    <property type="entry name" value="DnaJ/Hsp40 cysteine-rich domain"/>
    <property type="match status" value="1"/>
</dbReference>
<dbReference type="CDD" id="cd10747">
    <property type="entry name" value="DnaJ_C"/>
    <property type="match status" value="1"/>
</dbReference>
<protein>
    <recommendedName>
        <fullName evidence="9">Chaperone protein DnaJ</fullName>
    </recommendedName>
</protein>
<dbReference type="Gene3D" id="2.10.230.10">
    <property type="entry name" value="Heat shock protein DnaJ, cysteine-rich domain"/>
    <property type="match status" value="1"/>
</dbReference>
<dbReference type="SUPFAM" id="SSF46565">
    <property type="entry name" value="Chaperone J-domain"/>
    <property type="match status" value="1"/>
</dbReference>
<organism evidence="13 14">
    <name type="scientific">Butyricimonas virosa</name>
    <dbReference type="NCBI Taxonomy" id="544645"/>
    <lineage>
        <taxon>Bacteria</taxon>
        <taxon>Pseudomonadati</taxon>
        <taxon>Bacteroidota</taxon>
        <taxon>Bacteroidia</taxon>
        <taxon>Bacteroidales</taxon>
        <taxon>Odoribacteraceae</taxon>
        <taxon>Butyricimonas</taxon>
    </lineage>
</organism>
<sequence length="382" mass="41312">MEKRDYYEVLGVSKSADATEIKKAYRKLALKYHPDKNPGDKEAEEKFKEAAEAYDVLSNEEKKRRYDQFGHAGVGGAGQGGFGGGMSMDDIFSQFGDIFGSFGGFSGFGGFGGGRSARRVNRGTNLRVKVKMHLQEIATGIEKKIKVKKYVACQHCNGTGAKDGKSYSTCSTCKGSGQVTRVQNTILGAMQTTSTCPTCEGEGKIINEKCTFCNGEGVLMSEEVISINIPAGVGEGMQLSLSGKGNAARRGGVNGDLIVLIEEEEHPELVRDGNDLLYNVFIGYPEAVLGETVEIPTIEGKVKVKIEAGTQPGKILRLRGKGLPDVNGYGKGDLLAKVNVWIPKNLSKDERKLVEKMKEAEGFKPGSGDKKSIFSKMKDFFD</sequence>
<dbReference type="RefSeq" id="WP_027201642.1">
    <property type="nucleotide sequence ID" value="NZ_CAMFYF010000121.1"/>
</dbReference>
<evidence type="ECO:0000256" key="9">
    <source>
        <dbReference type="HAMAP-Rule" id="MF_01152"/>
    </source>
</evidence>
<feature type="domain" description="CR-type" evidence="12">
    <location>
        <begin position="140"/>
        <end position="222"/>
    </location>
</feature>
<evidence type="ECO:0000259" key="11">
    <source>
        <dbReference type="PROSITE" id="PS50076"/>
    </source>
</evidence>
<dbReference type="Gene3D" id="1.10.287.110">
    <property type="entry name" value="DnaJ domain"/>
    <property type="match status" value="1"/>
</dbReference>
<dbReference type="Pfam" id="PF01556">
    <property type="entry name" value="DnaJ_C"/>
    <property type="match status" value="1"/>
</dbReference>
<dbReference type="NCBIfam" id="NF010882">
    <property type="entry name" value="PRK14289.1"/>
    <property type="match status" value="1"/>
</dbReference>
<feature type="binding site" evidence="9">
    <location>
        <position position="153"/>
    </location>
    <ligand>
        <name>Zn(2+)</name>
        <dbReference type="ChEBI" id="CHEBI:29105"/>
        <label>1</label>
    </ligand>
</feature>
<feature type="repeat" description="CXXCXGXG motif" evidence="9">
    <location>
        <begin position="196"/>
        <end position="203"/>
    </location>
</feature>
<comment type="subunit">
    <text evidence="9">Homodimer.</text>
</comment>
<dbReference type="InterPro" id="IPR036410">
    <property type="entry name" value="HSP_DnaJ_Cys-rich_dom_sf"/>
</dbReference>
<accession>A0ABX7H521</accession>
<reference evidence="13 14" key="1">
    <citation type="submission" date="2021-02" db="EMBL/GenBank/DDBJ databases">
        <title>FDA dAtabase for Regulatory Grade micrObial Sequences (FDA-ARGOS): Supporting development and validation of Infectious Disease Dx tests.</title>
        <authorList>
            <person name="Carlson P."/>
            <person name="Fischbach M."/>
            <person name="Hastie J."/>
            <person name="Bilen M."/>
            <person name="Cheng A."/>
            <person name="Tallon L."/>
            <person name="Sadzewicz L."/>
            <person name="Zhao X."/>
            <person name="Boylan J."/>
            <person name="Ott S."/>
            <person name="Bowen H."/>
            <person name="Vavikolanu K."/>
            <person name="Mehta A."/>
            <person name="Aluvathingal J."/>
            <person name="Nadendla S."/>
            <person name="Yan Y."/>
            <person name="Sichtig H."/>
        </authorList>
    </citation>
    <scope>NUCLEOTIDE SEQUENCE [LARGE SCALE GENOMIC DNA]</scope>
    <source>
        <strain evidence="13 14">FDAARGOS_1229</strain>
    </source>
</reference>
<dbReference type="InterPro" id="IPR001623">
    <property type="entry name" value="DnaJ_domain"/>
</dbReference>
<keyword evidence="2 9" id="KW-0235">DNA replication</keyword>
<evidence type="ECO:0000313" key="13">
    <source>
        <dbReference type="EMBL" id="QRO50146.1"/>
    </source>
</evidence>
<keyword evidence="14" id="KW-1185">Reference proteome</keyword>
<feature type="binding site" evidence="9">
    <location>
        <position position="173"/>
    </location>
    <ligand>
        <name>Zn(2+)</name>
        <dbReference type="ChEBI" id="CHEBI:29105"/>
        <label>2</label>
    </ligand>
</feature>
<dbReference type="NCBIfam" id="NF008035">
    <property type="entry name" value="PRK10767.1"/>
    <property type="match status" value="1"/>
</dbReference>
<dbReference type="Proteomes" id="UP000654720">
    <property type="component" value="Chromosome"/>
</dbReference>
<feature type="domain" description="J" evidence="11">
    <location>
        <begin position="5"/>
        <end position="70"/>
    </location>
</feature>
<evidence type="ECO:0000256" key="2">
    <source>
        <dbReference type="ARBA" id="ARBA00022705"/>
    </source>
</evidence>
<feature type="repeat" description="CXXCXGXG motif" evidence="9">
    <location>
        <begin position="170"/>
        <end position="177"/>
    </location>
</feature>
<evidence type="ECO:0000313" key="14">
    <source>
        <dbReference type="Proteomes" id="UP000654720"/>
    </source>
</evidence>
<dbReference type="HAMAP" id="MF_01152">
    <property type="entry name" value="DnaJ"/>
    <property type="match status" value="1"/>
</dbReference>
<dbReference type="SMART" id="SM00271">
    <property type="entry name" value="DnaJ"/>
    <property type="match status" value="1"/>
</dbReference>
<dbReference type="InterPro" id="IPR012724">
    <property type="entry name" value="DnaJ"/>
</dbReference>
<dbReference type="InterPro" id="IPR018253">
    <property type="entry name" value="DnaJ_domain_CS"/>
</dbReference>
<dbReference type="PANTHER" id="PTHR43096:SF48">
    <property type="entry name" value="CHAPERONE PROTEIN DNAJ"/>
    <property type="match status" value="1"/>
</dbReference>
<dbReference type="GeneID" id="93097074"/>
<dbReference type="PANTHER" id="PTHR43096">
    <property type="entry name" value="DNAJ HOMOLOG 1, MITOCHONDRIAL-RELATED"/>
    <property type="match status" value="1"/>
</dbReference>
<dbReference type="PROSITE" id="PS00636">
    <property type="entry name" value="DNAJ_1"/>
    <property type="match status" value="1"/>
</dbReference>
<name>A0ABX7H521_9BACT</name>
<comment type="cofactor">
    <cofactor evidence="9">
        <name>Zn(2+)</name>
        <dbReference type="ChEBI" id="CHEBI:29105"/>
    </cofactor>
    <text evidence="9">Binds 2 Zn(2+) ions per monomer.</text>
</comment>
<feature type="repeat" description="CXXCXGXG motif" evidence="9">
    <location>
        <begin position="210"/>
        <end position="217"/>
    </location>
</feature>
<dbReference type="InterPro" id="IPR008971">
    <property type="entry name" value="HSP40/DnaJ_pept-bd"/>
</dbReference>
<feature type="binding site" evidence="9">
    <location>
        <position position="156"/>
    </location>
    <ligand>
        <name>Zn(2+)</name>
        <dbReference type="ChEBI" id="CHEBI:29105"/>
        <label>1</label>
    </ligand>
</feature>
<gene>
    <name evidence="9 13" type="primary">dnaJ</name>
    <name evidence="13" type="ORF">I6J59_00450</name>
</gene>
<evidence type="ECO:0000256" key="4">
    <source>
        <dbReference type="ARBA" id="ARBA00022737"/>
    </source>
</evidence>
<dbReference type="InterPro" id="IPR001305">
    <property type="entry name" value="HSP_DnaJ_Cys-rich_dom"/>
</dbReference>
<dbReference type="NCBIfam" id="TIGR02349">
    <property type="entry name" value="DnaJ_bact"/>
    <property type="match status" value="1"/>
</dbReference>
<evidence type="ECO:0000256" key="5">
    <source>
        <dbReference type="ARBA" id="ARBA00022771"/>
    </source>
</evidence>
<dbReference type="SUPFAM" id="SSF49493">
    <property type="entry name" value="HSP40/DnaJ peptide-binding domain"/>
    <property type="match status" value="2"/>
</dbReference>
<dbReference type="InterPro" id="IPR036869">
    <property type="entry name" value="J_dom_sf"/>
</dbReference>
<evidence type="ECO:0000256" key="8">
    <source>
        <dbReference type="ARBA" id="ARBA00023186"/>
    </source>
</evidence>
<evidence type="ECO:0000256" key="3">
    <source>
        <dbReference type="ARBA" id="ARBA00022723"/>
    </source>
</evidence>
<feature type="binding site" evidence="9">
    <location>
        <position position="213"/>
    </location>
    <ligand>
        <name>Zn(2+)</name>
        <dbReference type="ChEBI" id="CHEBI:29105"/>
        <label>1</label>
    </ligand>
</feature>
<comment type="similarity">
    <text evidence="9">Belongs to the DnaJ family.</text>
</comment>